<keyword evidence="2" id="KW-1185">Reference proteome</keyword>
<name>A0ABW7XVK9_STRCE</name>
<accession>A0ABW7XVK9</accession>
<organism evidence="1 2">
    <name type="scientific">Streptomyces cellulosae</name>
    <dbReference type="NCBI Taxonomy" id="1968"/>
    <lineage>
        <taxon>Bacteria</taxon>
        <taxon>Bacillati</taxon>
        <taxon>Actinomycetota</taxon>
        <taxon>Actinomycetes</taxon>
        <taxon>Kitasatosporales</taxon>
        <taxon>Streptomycetaceae</taxon>
        <taxon>Streptomyces</taxon>
    </lineage>
</organism>
<gene>
    <name evidence="1" type="ORF">ACIA8P_05550</name>
</gene>
<dbReference type="EMBL" id="JBITDC010000002">
    <property type="protein sequence ID" value="MFI5674121.1"/>
    <property type="molecule type" value="Genomic_DNA"/>
</dbReference>
<protein>
    <submittedName>
        <fullName evidence="1">Uncharacterized protein</fullName>
    </submittedName>
</protein>
<evidence type="ECO:0000313" key="1">
    <source>
        <dbReference type="EMBL" id="MFI5674121.1"/>
    </source>
</evidence>
<proteinExistence type="predicted"/>
<dbReference type="RefSeq" id="WP_398655078.1">
    <property type="nucleotide sequence ID" value="NZ_JBITDC010000002.1"/>
</dbReference>
<dbReference type="Proteomes" id="UP001612415">
    <property type="component" value="Unassembled WGS sequence"/>
</dbReference>
<evidence type="ECO:0000313" key="2">
    <source>
        <dbReference type="Proteomes" id="UP001612415"/>
    </source>
</evidence>
<reference evidence="1 2" key="1">
    <citation type="submission" date="2024-10" db="EMBL/GenBank/DDBJ databases">
        <title>The Natural Products Discovery Center: Release of the First 8490 Sequenced Strains for Exploring Actinobacteria Biosynthetic Diversity.</title>
        <authorList>
            <person name="Kalkreuter E."/>
            <person name="Kautsar S.A."/>
            <person name="Yang D."/>
            <person name="Bader C.D."/>
            <person name="Teijaro C.N."/>
            <person name="Fluegel L."/>
            <person name="Davis C.M."/>
            <person name="Simpson J.R."/>
            <person name="Lauterbach L."/>
            <person name="Steele A.D."/>
            <person name="Gui C."/>
            <person name="Meng S."/>
            <person name="Li G."/>
            <person name="Viehrig K."/>
            <person name="Ye F."/>
            <person name="Su P."/>
            <person name="Kiefer A.F."/>
            <person name="Nichols A."/>
            <person name="Cepeda A.J."/>
            <person name="Yan W."/>
            <person name="Fan B."/>
            <person name="Jiang Y."/>
            <person name="Adhikari A."/>
            <person name="Zheng C.-J."/>
            <person name="Schuster L."/>
            <person name="Cowan T.M."/>
            <person name="Smanski M.J."/>
            <person name="Chevrette M.G."/>
            <person name="De Carvalho L.P.S."/>
            <person name="Shen B."/>
        </authorList>
    </citation>
    <scope>NUCLEOTIDE SEQUENCE [LARGE SCALE GENOMIC DNA]</scope>
    <source>
        <strain evidence="1 2">NPDC051599</strain>
    </source>
</reference>
<comment type="caution">
    <text evidence="1">The sequence shown here is derived from an EMBL/GenBank/DDBJ whole genome shotgun (WGS) entry which is preliminary data.</text>
</comment>
<sequence length="157" mass="16767">MWLGEVEGLQVSLVGAQDKLAQLDTEAARRSTAVSLGMPTFGQIAAGANHAYLFSGELTPAIVPDDGETLLSAVTALRLHPADEPTEAPVLGRLGGEPDWLQGDETPDCPSCATRMTFTAELKEGYDFATSANFGGWGRGYLFNCQPCSEAAFLWQR</sequence>